<feature type="region of interest" description="Disordered" evidence="1">
    <location>
        <begin position="457"/>
        <end position="508"/>
    </location>
</feature>
<sequence length="508" mass="50356">MNIGPIVRGLLGENRAGQPKELELKMGQVIRGVVLSVSENGQEAVVQVQGVQLRAVLETPLQKGQTTLLQVQPPGKDGMAVLRPLNLTSSSSLTDRSLAEMLDSFGLDNTSENREMLKLMQTQGIPLTKDQASALQQSLASKPQGLPLEQWVESAAIAFHRGLPVTATSVAGLNQAVFGNSVQDLLSTLGDQVAALLIELADQESSVRLNSGSQAGSTAGLNSANSAAAQSNAEGASKPGSSGMSPAGQSGLNPTGVPSKGNELLLRIQGLLEELRTLGSQSAASSTTGPALSAAGMTEAGTAQGTGSLGSLAAGSGNGTDLDNYGTISSAGPSVNRTVVEKAGQVTVAAVNGSESELRNTGAEDGSEVHAATDRNGVNSARSAASSAAASTSAGSAAQGTAGTLTGAAEEPTAAPMAAAAGAPGEEPAASSPARTHAAEPWVARVLKLLGAEHEQQTARTVTLSASPAPEAPPAEGAARATSAAAGGAAAPGGEGPSGSVPQAAPEQ</sequence>
<dbReference type="AlphaFoldDB" id="A0A433X282"/>
<feature type="compositionally biased region" description="Low complexity" evidence="1">
    <location>
        <begin position="465"/>
        <end position="489"/>
    </location>
</feature>
<keyword evidence="3" id="KW-1185">Reference proteome</keyword>
<evidence type="ECO:0000256" key="1">
    <source>
        <dbReference type="SAM" id="MobiDB-lite"/>
    </source>
</evidence>
<feature type="region of interest" description="Disordered" evidence="1">
    <location>
        <begin position="210"/>
        <end position="260"/>
    </location>
</feature>
<dbReference type="EMBL" id="RZNX01000011">
    <property type="protein sequence ID" value="RUT28181.1"/>
    <property type="molecule type" value="Genomic_DNA"/>
</dbReference>
<evidence type="ECO:0000313" key="3">
    <source>
        <dbReference type="Proteomes" id="UP000272464"/>
    </source>
</evidence>
<feature type="compositionally biased region" description="Low complexity" evidence="1">
    <location>
        <begin position="215"/>
        <end position="237"/>
    </location>
</feature>
<accession>A0A433X282</accession>
<evidence type="ECO:0000313" key="2">
    <source>
        <dbReference type="EMBL" id="RUT28181.1"/>
    </source>
</evidence>
<gene>
    <name evidence="2" type="ORF">EJP77_18390</name>
</gene>
<feature type="region of interest" description="Disordered" evidence="1">
    <location>
        <begin position="351"/>
        <end position="385"/>
    </location>
</feature>
<feature type="region of interest" description="Disordered" evidence="1">
    <location>
        <begin position="417"/>
        <end position="437"/>
    </location>
</feature>
<proteinExistence type="predicted"/>
<name>A0A433X282_9BACL</name>
<organism evidence="2 3">
    <name type="scientific">Paenibacillus zeisoli</name>
    <dbReference type="NCBI Taxonomy" id="2496267"/>
    <lineage>
        <taxon>Bacteria</taxon>
        <taxon>Bacillati</taxon>
        <taxon>Bacillota</taxon>
        <taxon>Bacilli</taxon>
        <taxon>Bacillales</taxon>
        <taxon>Paenibacillaceae</taxon>
        <taxon>Paenibacillus</taxon>
    </lineage>
</organism>
<reference evidence="2 3" key="1">
    <citation type="submission" date="2018-12" db="EMBL/GenBank/DDBJ databases">
        <authorList>
            <person name="Sun L."/>
            <person name="Chen Z."/>
        </authorList>
    </citation>
    <scope>NUCLEOTIDE SEQUENCE [LARGE SCALE GENOMIC DNA]</scope>
    <source>
        <strain evidence="2 3">3-5-3</strain>
    </source>
</reference>
<feature type="non-terminal residue" evidence="2">
    <location>
        <position position="508"/>
    </location>
</feature>
<feature type="compositionally biased region" description="Low complexity" evidence="1">
    <location>
        <begin position="417"/>
        <end position="434"/>
    </location>
</feature>
<dbReference type="Proteomes" id="UP000272464">
    <property type="component" value="Unassembled WGS sequence"/>
</dbReference>
<feature type="compositionally biased region" description="Polar residues" evidence="1">
    <location>
        <begin position="239"/>
        <end position="253"/>
    </location>
</feature>
<protein>
    <submittedName>
        <fullName evidence="2">Uncharacterized protein</fullName>
    </submittedName>
</protein>
<comment type="caution">
    <text evidence="2">The sequence shown here is derived from an EMBL/GenBank/DDBJ whole genome shotgun (WGS) entry which is preliminary data.</text>
</comment>